<proteinExistence type="predicted"/>
<gene>
    <name evidence="1" type="ORF">ACFSKW_06415</name>
</gene>
<comment type="caution">
    <text evidence="1">The sequence shown here is derived from an EMBL/GenBank/DDBJ whole genome shotgun (WGS) entry which is preliminary data.</text>
</comment>
<evidence type="ECO:0000313" key="1">
    <source>
        <dbReference type="EMBL" id="MFD1931110.1"/>
    </source>
</evidence>
<dbReference type="RefSeq" id="WP_379570162.1">
    <property type="nucleotide sequence ID" value="NZ_JBHUFV010000008.1"/>
</dbReference>
<sequence length="545" mass="61845">MRLVGGEEQFDRLLSAARAYWDRRPSRSGSCVVAEAMHQDIRVVVRNLLLANAICDLTSSRLVVLTGTDREWRRALWEEFEVERVRRLAQAFGAAEIVDVHGLADRRLAEQGDTPSERVGRAMLDALETATLVRLDRVPRLPDVEDEHHHARRARTRAFSAVYDRLFTELAPAALVTSHVDYDQWGLAVETAMRMDIPVVHAQSTGSLKAYTLFPEARQGTGTFREELTREVARYFDEHVWPHRDAIRPSAELVAWRAKENLGRPSWWRAGNISSFEIRTETERRQIRQHGCDRFGIDPDRPVFTVFNHAVSDAVGTNLEVFEDLAEWFEETAAFAAGEESVNWLLLDHPNQHRYDTTGHFASVAARHAGRSHLVFAPSLSLSKNMLWSMTDLGVTVRGSVSNELPAFGIPVIQAGWSEWSGCGLSHVAETRSDYWRLLAEAVTRHLKGESMLGPEQRERARLWLWLYRSGADVPSPLLPHWEMGDGEDYLRALAVAMRHVERDGDPLHTAVRRMWERREPLLSRLDFRDPEGLAAALTTSRSAS</sequence>
<dbReference type="Proteomes" id="UP001597368">
    <property type="component" value="Unassembled WGS sequence"/>
</dbReference>
<dbReference type="EMBL" id="JBHUFV010000008">
    <property type="protein sequence ID" value="MFD1931110.1"/>
    <property type="molecule type" value="Genomic_DNA"/>
</dbReference>
<accession>A0ABW4SQ62</accession>
<dbReference type="SUPFAM" id="SSF53756">
    <property type="entry name" value="UDP-Glycosyltransferase/glycogen phosphorylase"/>
    <property type="match status" value="1"/>
</dbReference>
<organism evidence="1 2">
    <name type="scientific">Nonomuraea mangrovi</name>
    <dbReference type="NCBI Taxonomy" id="2316207"/>
    <lineage>
        <taxon>Bacteria</taxon>
        <taxon>Bacillati</taxon>
        <taxon>Actinomycetota</taxon>
        <taxon>Actinomycetes</taxon>
        <taxon>Streptosporangiales</taxon>
        <taxon>Streptosporangiaceae</taxon>
        <taxon>Nonomuraea</taxon>
    </lineage>
</organism>
<name>A0ABW4SQ62_9ACTN</name>
<evidence type="ECO:0000313" key="2">
    <source>
        <dbReference type="Proteomes" id="UP001597368"/>
    </source>
</evidence>
<keyword evidence="2" id="KW-1185">Reference proteome</keyword>
<reference evidence="2" key="1">
    <citation type="journal article" date="2019" name="Int. J. Syst. Evol. Microbiol.">
        <title>The Global Catalogue of Microorganisms (GCM) 10K type strain sequencing project: providing services to taxonomists for standard genome sequencing and annotation.</title>
        <authorList>
            <consortium name="The Broad Institute Genomics Platform"/>
            <consortium name="The Broad Institute Genome Sequencing Center for Infectious Disease"/>
            <person name="Wu L."/>
            <person name="Ma J."/>
        </authorList>
    </citation>
    <scope>NUCLEOTIDE SEQUENCE [LARGE SCALE GENOMIC DNA]</scope>
    <source>
        <strain evidence="2">ICMP 6774ER</strain>
    </source>
</reference>
<protein>
    <submittedName>
        <fullName evidence="1">Uncharacterized protein</fullName>
    </submittedName>
</protein>